<dbReference type="InterPro" id="IPR053151">
    <property type="entry name" value="RNase_H-like"/>
</dbReference>
<accession>A0A314L3D0</accession>
<dbReference type="InterPro" id="IPR002156">
    <property type="entry name" value="RNaseH_domain"/>
</dbReference>
<dbReference type="SUPFAM" id="SSF53098">
    <property type="entry name" value="Ribonuclease H-like"/>
    <property type="match status" value="1"/>
</dbReference>
<dbReference type="InterPro" id="IPR036397">
    <property type="entry name" value="RNaseH_sf"/>
</dbReference>
<gene>
    <name evidence="2" type="ORF">A4A49_59477</name>
</gene>
<dbReference type="InterPro" id="IPR012337">
    <property type="entry name" value="RNaseH-like_sf"/>
</dbReference>
<sequence>MHVKWNSPTNEYSKLNSDEACSIPNQKRGFGGVIRDSTGKWLLEYMGTRPMRKHSYMELTALQESLRLALQHNTTSLEVNVDSTEVISLLGSLNSHYSSLIHECRYLLHQLDRPWVIHTYREQNQVANKLAKYGATLDHNAPTTGFVQPPSFKIQELLADHRGTLHKRTTHTTVQLEHLSFCLDMLAISCNSNHVLFGNATQIGVSDQPYF</sequence>
<evidence type="ECO:0000313" key="3">
    <source>
        <dbReference type="Proteomes" id="UP000187609"/>
    </source>
</evidence>
<evidence type="ECO:0000313" key="2">
    <source>
        <dbReference type="EMBL" id="OIT35519.1"/>
    </source>
</evidence>
<dbReference type="EMBL" id="MJEQ01000550">
    <property type="protein sequence ID" value="OIT35519.1"/>
    <property type="molecule type" value="Genomic_DNA"/>
</dbReference>
<dbReference type="InterPro" id="IPR044730">
    <property type="entry name" value="RNase_H-like_dom_plant"/>
</dbReference>
<dbReference type="Gene3D" id="3.30.420.10">
    <property type="entry name" value="Ribonuclease H-like superfamily/Ribonuclease H"/>
    <property type="match status" value="1"/>
</dbReference>
<dbReference type="GO" id="GO:0003676">
    <property type="term" value="F:nucleic acid binding"/>
    <property type="evidence" value="ECO:0007669"/>
    <property type="project" value="InterPro"/>
</dbReference>
<dbReference type="PANTHER" id="PTHR47723">
    <property type="entry name" value="OS05G0353850 PROTEIN"/>
    <property type="match status" value="1"/>
</dbReference>
<proteinExistence type="predicted"/>
<reference evidence="2" key="1">
    <citation type="submission" date="2016-11" db="EMBL/GenBank/DDBJ databases">
        <title>The genome of Nicotiana attenuata.</title>
        <authorList>
            <person name="Xu S."/>
            <person name="Brockmoeller T."/>
            <person name="Gaquerel E."/>
            <person name="Navarro A."/>
            <person name="Kuhl H."/>
            <person name="Gase K."/>
            <person name="Ling Z."/>
            <person name="Zhou W."/>
            <person name="Kreitzer C."/>
            <person name="Stanke M."/>
            <person name="Tang H."/>
            <person name="Lyons E."/>
            <person name="Pandey P."/>
            <person name="Pandey S.P."/>
            <person name="Timmermann B."/>
            <person name="Baldwin I.T."/>
        </authorList>
    </citation>
    <scope>NUCLEOTIDE SEQUENCE [LARGE SCALE GENOMIC DNA]</scope>
    <source>
        <strain evidence="2">UT</strain>
    </source>
</reference>
<protein>
    <recommendedName>
        <fullName evidence="1">RNase H type-1 domain-containing protein</fullName>
    </recommendedName>
</protein>
<dbReference type="Pfam" id="PF13456">
    <property type="entry name" value="RVT_3"/>
    <property type="match status" value="1"/>
</dbReference>
<name>A0A314L3D0_NICAT</name>
<dbReference type="Gramene" id="OIT35519">
    <property type="protein sequence ID" value="OIT35519"/>
    <property type="gene ID" value="A4A49_59477"/>
</dbReference>
<dbReference type="GO" id="GO:0004523">
    <property type="term" value="F:RNA-DNA hybrid ribonuclease activity"/>
    <property type="evidence" value="ECO:0007669"/>
    <property type="project" value="InterPro"/>
</dbReference>
<keyword evidence="3" id="KW-1185">Reference proteome</keyword>
<evidence type="ECO:0000259" key="1">
    <source>
        <dbReference type="Pfam" id="PF13456"/>
    </source>
</evidence>
<dbReference type="CDD" id="cd06222">
    <property type="entry name" value="RNase_H_like"/>
    <property type="match status" value="1"/>
</dbReference>
<organism evidence="2 3">
    <name type="scientific">Nicotiana attenuata</name>
    <name type="common">Coyote tobacco</name>
    <dbReference type="NCBI Taxonomy" id="49451"/>
    <lineage>
        <taxon>Eukaryota</taxon>
        <taxon>Viridiplantae</taxon>
        <taxon>Streptophyta</taxon>
        <taxon>Embryophyta</taxon>
        <taxon>Tracheophyta</taxon>
        <taxon>Spermatophyta</taxon>
        <taxon>Magnoliopsida</taxon>
        <taxon>eudicotyledons</taxon>
        <taxon>Gunneridae</taxon>
        <taxon>Pentapetalae</taxon>
        <taxon>asterids</taxon>
        <taxon>lamiids</taxon>
        <taxon>Solanales</taxon>
        <taxon>Solanaceae</taxon>
        <taxon>Nicotianoideae</taxon>
        <taxon>Nicotianeae</taxon>
        <taxon>Nicotiana</taxon>
    </lineage>
</organism>
<comment type="caution">
    <text evidence="2">The sequence shown here is derived from an EMBL/GenBank/DDBJ whole genome shotgun (WGS) entry which is preliminary data.</text>
</comment>
<feature type="domain" description="RNase H type-1" evidence="1">
    <location>
        <begin position="18"/>
        <end position="133"/>
    </location>
</feature>
<dbReference type="Proteomes" id="UP000187609">
    <property type="component" value="Unassembled WGS sequence"/>
</dbReference>
<dbReference type="PANTHER" id="PTHR47723:SF23">
    <property type="entry name" value="REVERSE TRANSCRIPTASE-LIKE PROTEIN"/>
    <property type="match status" value="1"/>
</dbReference>
<feature type="non-terminal residue" evidence="2">
    <location>
        <position position="211"/>
    </location>
</feature>
<dbReference type="AlphaFoldDB" id="A0A314L3D0"/>
<dbReference type="SMR" id="A0A314L3D0"/>